<feature type="non-terminal residue" evidence="1">
    <location>
        <position position="1"/>
    </location>
</feature>
<dbReference type="EMBL" id="WIUZ02000003">
    <property type="protein sequence ID" value="KAF9789214.1"/>
    <property type="molecule type" value="Genomic_DNA"/>
</dbReference>
<evidence type="ECO:0000313" key="1">
    <source>
        <dbReference type="EMBL" id="KAF9789214.1"/>
    </source>
</evidence>
<protein>
    <recommendedName>
        <fullName evidence="3">F-box domain-containing protein</fullName>
    </recommendedName>
</protein>
<name>A0A9P6HKM1_9AGAM</name>
<dbReference type="Proteomes" id="UP000736335">
    <property type="component" value="Unassembled WGS sequence"/>
</dbReference>
<keyword evidence="2" id="KW-1185">Reference proteome</keyword>
<dbReference type="InterPro" id="IPR036047">
    <property type="entry name" value="F-box-like_dom_sf"/>
</dbReference>
<accession>A0A9P6HKM1</accession>
<dbReference type="SUPFAM" id="SSF81383">
    <property type="entry name" value="F-box domain"/>
    <property type="match status" value="1"/>
</dbReference>
<reference evidence="1" key="1">
    <citation type="journal article" date="2020" name="Nat. Commun.">
        <title>Large-scale genome sequencing of mycorrhizal fungi provides insights into the early evolution of symbiotic traits.</title>
        <authorList>
            <person name="Miyauchi S."/>
            <person name="Kiss E."/>
            <person name="Kuo A."/>
            <person name="Drula E."/>
            <person name="Kohler A."/>
            <person name="Sanchez-Garcia M."/>
            <person name="Morin E."/>
            <person name="Andreopoulos B."/>
            <person name="Barry K.W."/>
            <person name="Bonito G."/>
            <person name="Buee M."/>
            <person name="Carver A."/>
            <person name="Chen C."/>
            <person name="Cichocki N."/>
            <person name="Clum A."/>
            <person name="Culley D."/>
            <person name="Crous P.W."/>
            <person name="Fauchery L."/>
            <person name="Girlanda M."/>
            <person name="Hayes R.D."/>
            <person name="Keri Z."/>
            <person name="LaButti K."/>
            <person name="Lipzen A."/>
            <person name="Lombard V."/>
            <person name="Magnuson J."/>
            <person name="Maillard F."/>
            <person name="Murat C."/>
            <person name="Nolan M."/>
            <person name="Ohm R.A."/>
            <person name="Pangilinan J."/>
            <person name="Pereira M.F."/>
            <person name="Perotto S."/>
            <person name="Peter M."/>
            <person name="Pfister S."/>
            <person name="Riley R."/>
            <person name="Sitrit Y."/>
            <person name="Stielow J.B."/>
            <person name="Szollosi G."/>
            <person name="Zifcakova L."/>
            <person name="Stursova M."/>
            <person name="Spatafora J.W."/>
            <person name="Tedersoo L."/>
            <person name="Vaario L.M."/>
            <person name="Yamada A."/>
            <person name="Yan M."/>
            <person name="Wang P."/>
            <person name="Xu J."/>
            <person name="Bruns T."/>
            <person name="Baldrian P."/>
            <person name="Vilgalys R."/>
            <person name="Dunand C."/>
            <person name="Henrissat B."/>
            <person name="Grigoriev I.V."/>
            <person name="Hibbett D."/>
            <person name="Nagy L.G."/>
            <person name="Martin F.M."/>
        </authorList>
    </citation>
    <scope>NUCLEOTIDE SEQUENCE</scope>
    <source>
        <strain evidence="1">UH-Tt-Lm1</strain>
    </source>
</reference>
<comment type="caution">
    <text evidence="1">The sequence shown here is derived from an EMBL/GenBank/DDBJ whole genome shotgun (WGS) entry which is preliminary data.</text>
</comment>
<reference evidence="1" key="2">
    <citation type="submission" date="2020-11" db="EMBL/GenBank/DDBJ databases">
        <authorList>
            <consortium name="DOE Joint Genome Institute"/>
            <person name="Kuo A."/>
            <person name="Miyauchi S."/>
            <person name="Kiss E."/>
            <person name="Drula E."/>
            <person name="Kohler A."/>
            <person name="Sanchez-Garcia M."/>
            <person name="Andreopoulos B."/>
            <person name="Barry K.W."/>
            <person name="Bonito G."/>
            <person name="Buee M."/>
            <person name="Carver A."/>
            <person name="Chen C."/>
            <person name="Cichocki N."/>
            <person name="Clum A."/>
            <person name="Culley D."/>
            <person name="Crous P.W."/>
            <person name="Fauchery L."/>
            <person name="Girlanda M."/>
            <person name="Hayes R."/>
            <person name="Keri Z."/>
            <person name="Labutti K."/>
            <person name="Lipzen A."/>
            <person name="Lombard V."/>
            <person name="Magnuson J."/>
            <person name="Maillard F."/>
            <person name="Morin E."/>
            <person name="Murat C."/>
            <person name="Nolan M."/>
            <person name="Ohm R."/>
            <person name="Pangilinan J."/>
            <person name="Pereira M."/>
            <person name="Perotto S."/>
            <person name="Peter M."/>
            <person name="Riley R."/>
            <person name="Sitrit Y."/>
            <person name="Stielow B."/>
            <person name="Szollosi G."/>
            <person name="Zifcakova L."/>
            <person name="Stursova M."/>
            <person name="Spatafora J.W."/>
            <person name="Tedersoo L."/>
            <person name="Vaario L.-M."/>
            <person name="Yamada A."/>
            <person name="Yan M."/>
            <person name="Wang P."/>
            <person name="Xu J."/>
            <person name="Bruns T."/>
            <person name="Baldrian P."/>
            <person name="Vilgalys R."/>
            <person name="Henrissat B."/>
            <person name="Grigoriev I.V."/>
            <person name="Hibbett D."/>
            <person name="Nagy L.G."/>
            <person name="Martin F.M."/>
        </authorList>
    </citation>
    <scope>NUCLEOTIDE SEQUENCE</scope>
    <source>
        <strain evidence="1">UH-Tt-Lm1</strain>
    </source>
</reference>
<dbReference type="Gene3D" id="1.20.1280.50">
    <property type="match status" value="1"/>
</dbReference>
<proteinExistence type="predicted"/>
<feature type="non-terminal residue" evidence="1">
    <location>
        <position position="79"/>
    </location>
</feature>
<dbReference type="OrthoDB" id="2269034at2759"/>
<evidence type="ECO:0000313" key="2">
    <source>
        <dbReference type="Proteomes" id="UP000736335"/>
    </source>
</evidence>
<dbReference type="AlphaFoldDB" id="A0A9P6HKM1"/>
<sequence length="79" mass="9529">LRSWKNEFTPINWIPPEILTTIPHFLYSCYRYRVTIVLTHVCRAWREIFISRPSLWTDLCWKGAEKARTYIERSKSSPV</sequence>
<organism evidence="1 2">
    <name type="scientific">Thelephora terrestris</name>
    <dbReference type="NCBI Taxonomy" id="56493"/>
    <lineage>
        <taxon>Eukaryota</taxon>
        <taxon>Fungi</taxon>
        <taxon>Dikarya</taxon>
        <taxon>Basidiomycota</taxon>
        <taxon>Agaricomycotina</taxon>
        <taxon>Agaricomycetes</taxon>
        <taxon>Thelephorales</taxon>
        <taxon>Thelephoraceae</taxon>
        <taxon>Thelephora</taxon>
    </lineage>
</organism>
<evidence type="ECO:0008006" key="3">
    <source>
        <dbReference type="Google" id="ProtNLM"/>
    </source>
</evidence>
<gene>
    <name evidence="1" type="ORF">BJ322DRAFT_987910</name>
</gene>